<organism evidence="2 3">
    <name type="scientific">Ancylostoma ceylanicum</name>
    <dbReference type="NCBI Taxonomy" id="53326"/>
    <lineage>
        <taxon>Eukaryota</taxon>
        <taxon>Metazoa</taxon>
        <taxon>Ecdysozoa</taxon>
        <taxon>Nematoda</taxon>
        <taxon>Chromadorea</taxon>
        <taxon>Rhabditida</taxon>
        <taxon>Rhabditina</taxon>
        <taxon>Rhabditomorpha</taxon>
        <taxon>Strongyloidea</taxon>
        <taxon>Ancylostomatidae</taxon>
        <taxon>Ancylostomatinae</taxon>
        <taxon>Ancylostoma</taxon>
    </lineage>
</organism>
<keyword evidence="1" id="KW-0812">Transmembrane</keyword>
<proteinExistence type="predicted"/>
<evidence type="ECO:0000313" key="2">
    <source>
        <dbReference type="EMBL" id="EYC31188.1"/>
    </source>
</evidence>
<evidence type="ECO:0000256" key="1">
    <source>
        <dbReference type="SAM" id="Phobius"/>
    </source>
</evidence>
<comment type="caution">
    <text evidence="2">The sequence shown here is derived from an EMBL/GenBank/DDBJ whole genome shotgun (WGS) entry which is preliminary data.</text>
</comment>
<feature type="transmembrane region" description="Helical" evidence="1">
    <location>
        <begin position="96"/>
        <end position="114"/>
    </location>
</feature>
<dbReference type="EMBL" id="JARK01001340">
    <property type="protein sequence ID" value="EYC31188.1"/>
    <property type="molecule type" value="Genomic_DNA"/>
</dbReference>
<evidence type="ECO:0000313" key="3">
    <source>
        <dbReference type="Proteomes" id="UP000024635"/>
    </source>
</evidence>
<evidence type="ECO:0008006" key="4">
    <source>
        <dbReference type="Google" id="ProtNLM"/>
    </source>
</evidence>
<keyword evidence="3" id="KW-1185">Reference proteome</keyword>
<name>A0A016VWQ6_9BILA</name>
<dbReference type="AlphaFoldDB" id="A0A016VWQ6"/>
<gene>
    <name evidence="2" type="primary">Acey_s0004.g2007</name>
    <name evidence="2" type="ORF">Y032_0004g2007</name>
</gene>
<keyword evidence="1" id="KW-1133">Transmembrane helix</keyword>
<reference evidence="3" key="1">
    <citation type="journal article" date="2015" name="Nat. Genet.">
        <title>The genome and transcriptome of the zoonotic hookworm Ancylostoma ceylanicum identify infection-specific gene families.</title>
        <authorList>
            <person name="Schwarz E.M."/>
            <person name="Hu Y."/>
            <person name="Antoshechkin I."/>
            <person name="Miller M.M."/>
            <person name="Sternberg P.W."/>
            <person name="Aroian R.V."/>
        </authorList>
    </citation>
    <scope>NUCLEOTIDE SEQUENCE</scope>
    <source>
        <strain evidence="3">HY135</strain>
    </source>
</reference>
<keyword evidence="1" id="KW-0472">Membrane</keyword>
<accession>A0A016VWQ6</accession>
<dbReference type="Proteomes" id="UP000024635">
    <property type="component" value="Unassembled WGS sequence"/>
</dbReference>
<protein>
    <recommendedName>
        <fullName evidence="4">Sulfur globule protein CV3 family protein</fullName>
    </recommendedName>
</protein>
<sequence>MEISRDFSYQKFNHTVIELSAIRIFCCAGHSTGRRSCVLVFVSDVTTPTNIPDPLIRPDPKASQHLFLLIFSSSILHHSSPGPGFTPKIFQMTTKLLVLLLVAAALVSFTEAQWGGGFYGPGPWGGGYGPFGGGYGPFGYRPFWRRPFFGPWGGYGYGVPY</sequence>